<dbReference type="AlphaFoldDB" id="A0A9D5BTI1"/>
<evidence type="ECO:0000313" key="3">
    <source>
        <dbReference type="Proteomes" id="UP001085076"/>
    </source>
</evidence>
<organism evidence="2 3">
    <name type="scientific">Dioscorea zingiberensis</name>
    <dbReference type="NCBI Taxonomy" id="325984"/>
    <lineage>
        <taxon>Eukaryota</taxon>
        <taxon>Viridiplantae</taxon>
        <taxon>Streptophyta</taxon>
        <taxon>Embryophyta</taxon>
        <taxon>Tracheophyta</taxon>
        <taxon>Spermatophyta</taxon>
        <taxon>Magnoliopsida</taxon>
        <taxon>Liliopsida</taxon>
        <taxon>Dioscoreales</taxon>
        <taxon>Dioscoreaceae</taxon>
        <taxon>Dioscorea</taxon>
    </lineage>
</organism>
<proteinExistence type="predicted"/>
<reference evidence="2 3" key="1">
    <citation type="journal article" date="2022" name="Hortic Res">
        <title>The genome of Dioscorea zingiberensis sheds light on the biosynthesis, origin and evolution of the medicinally important diosgenin saponins.</title>
        <authorList>
            <person name="Li Y."/>
            <person name="Tan C."/>
            <person name="Li Z."/>
            <person name="Guo J."/>
            <person name="Li S."/>
            <person name="Chen X."/>
            <person name="Wang C."/>
            <person name="Dai X."/>
            <person name="Yang H."/>
            <person name="Song W."/>
            <person name="Hou L."/>
            <person name="Xu J."/>
            <person name="Tong Z."/>
            <person name="Xu A."/>
            <person name="Yuan X."/>
            <person name="Wang W."/>
            <person name="Yang Q."/>
            <person name="Chen L."/>
            <person name="Sun Z."/>
            <person name="Wang K."/>
            <person name="Pan B."/>
            <person name="Chen J."/>
            <person name="Bao Y."/>
            <person name="Liu F."/>
            <person name="Qi X."/>
            <person name="Gang D.R."/>
            <person name="Wen J."/>
            <person name="Li J."/>
        </authorList>
    </citation>
    <scope>NUCLEOTIDE SEQUENCE [LARGE SCALE GENOMIC DNA]</scope>
    <source>
        <strain evidence="2">Dzin_1.0</strain>
    </source>
</reference>
<feature type="region of interest" description="Disordered" evidence="1">
    <location>
        <begin position="1"/>
        <end position="53"/>
    </location>
</feature>
<dbReference type="Proteomes" id="UP001085076">
    <property type="component" value="Unassembled WGS sequence"/>
</dbReference>
<keyword evidence="3" id="KW-1185">Reference proteome</keyword>
<evidence type="ECO:0000256" key="1">
    <source>
        <dbReference type="SAM" id="MobiDB-lite"/>
    </source>
</evidence>
<protein>
    <submittedName>
        <fullName evidence="2">Uncharacterized protein</fullName>
    </submittedName>
</protein>
<comment type="caution">
    <text evidence="2">The sequence shown here is derived from an EMBL/GenBank/DDBJ whole genome shotgun (WGS) entry which is preliminary data.</text>
</comment>
<gene>
    <name evidence="2" type="ORF">J5N97_001668</name>
</gene>
<feature type="compositionally biased region" description="Basic residues" evidence="1">
    <location>
        <begin position="28"/>
        <end position="44"/>
    </location>
</feature>
<sequence>MGTSLWPRQRSGQGGGSGACSAVAPKAAGRRGVGRKGRLGRSRRGWSSLGQHRPCTTRNWCSVGSC</sequence>
<accession>A0A9D5BTI1</accession>
<dbReference type="EMBL" id="JAGGNH010000079">
    <property type="protein sequence ID" value="KAJ0960462.1"/>
    <property type="molecule type" value="Genomic_DNA"/>
</dbReference>
<name>A0A9D5BTI1_9LILI</name>
<evidence type="ECO:0000313" key="2">
    <source>
        <dbReference type="EMBL" id="KAJ0960462.1"/>
    </source>
</evidence>